<dbReference type="NCBIfam" id="TIGR01187">
    <property type="entry name" value="potA"/>
    <property type="match status" value="1"/>
</dbReference>
<evidence type="ECO:0000256" key="7">
    <source>
        <dbReference type="RuleBase" id="RU364083"/>
    </source>
</evidence>
<dbReference type="PROSITE" id="PS50893">
    <property type="entry name" value="ABC_TRANSPORTER_2"/>
    <property type="match status" value="1"/>
</dbReference>
<dbReference type="SUPFAM" id="SSF50331">
    <property type="entry name" value="MOP-like"/>
    <property type="match status" value="1"/>
</dbReference>
<dbReference type="AlphaFoldDB" id="S5UWP4"/>
<dbReference type="InterPro" id="IPR050093">
    <property type="entry name" value="ABC_SmlMolc_Importer"/>
</dbReference>
<protein>
    <recommendedName>
        <fullName evidence="7">Spermidine/putrescine import ATP-binding protein PotA</fullName>
        <ecNumber evidence="7">7.6.2.11</ecNumber>
    </recommendedName>
</protein>
<evidence type="ECO:0000256" key="6">
    <source>
        <dbReference type="ARBA" id="ARBA00023136"/>
    </source>
</evidence>
<evidence type="ECO:0000313" key="10">
    <source>
        <dbReference type="EMBL" id="AGS67449.1"/>
    </source>
</evidence>
<organism evidence="10 11">
    <name type="scientific">Streptomyces collinus (strain DSM 40733 / Tue 365)</name>
    <dbReference type="NCBI Taxonomy" id="1214242"/>
    <lineage>
        <taxon>Bacteria</taxon>
        <taxon>Bacillati</taxon>
        <taxon>Actinomycetota</taxon>
        <taxon>Actinomycetes</taxon>
        <taxon>Kitasatosporales</taxon>
        <taxon>Streptomycetaceae</taxon>
        <taxon>Streptomyces</taxon>
    </lineage>
</organism>
<dbReference type="HOGENOM" id="CLU_000604_1_1_11"/>
<sequence length="398" mass="41784">MATDTLPPPPAAAGPAITLVDVVKDFGGVRHGAAVRGVDLTIAEGEFFSLLGPSGCGKTTTLRMIAGFEEPSGGQILLHGRDMVGVPANKRDINMVFQSYALFPHLSVADNVAFGLRRKRVAKDEIHDRVDHILHTVELTEKADHRPRQLSGGQQQRVALARALVNRPRALLLDEPLGALDLKLRQSMQLELKRIQREVGITFVYVTHDQAEALTMSDRIAVMNAGLIEQVAPPQEVYERPATAFVAGFIGTSNLISGRLTTAGPQGGVIDLGDGQRVTVPPSASLATGAEVQLTVRPEKITLTTGPSGDASRVRGTVGEVVYLGTSTNYTVATGTGAEMTVFQPNDGTAAAAPSRGDTVWLSWATAHSFPLGTAAAAPAAPATAGRAVPESGSLTPS</sequence>
<dbReference type="Proteomes" id="UP000015423">
    <property type="component" value="Chromosome"/>
</dbReference>
<dbReference type="PROSITE" id="PS00211">
    <property type="entry name" value="ABC_TRANSPORTER_1"/>
    <property type="match status" value="1"/>
</dbReference>
<dbReference type="Gene3D" id="3.40.50.300">
    <property type="entry name" value="P-loop containing nucleotide triphosphate hydrolases"/>
    <property type="match status" value="1"/>
</dbReference>
<feature type="domain" description="ABC transporter" evidence="9">
    <location>
        <begin position="17"/>
        <end position="250"/>
    </location>
</feature>
<dbReference type="SUPFAM" id="SSF52540">
    <property type="entry name" value="P-loop containing nucleoside triphosphate hydrolases"/>
    <property type="match status" value="1"/>
</dbReference>
<dbReference type="Pfam" id="PF08402">
    <property type="entry name" value="TOBE_2"/>
    <property type="match status" value="1"/>
</dbReference>
<dbReference type="SMART" id="SM00382">
    <property type="entry name" value="AAA"/>
    <property type="match status" value="1"/>
</dbReference>
<comment type="function">
    <text evidence="7">Part of the ABC transporter complex PotABCD involved in spermidine/putrescine import. Responsible for energy coupling to the transport system.</text>
</comment>
<evidence type="ECO:0000256" key="3">
    <source>
        <dbReference type="ARBA" id="ARBA00022741"/>
    </source>
</evidence>
<dbReference type="RefSeq" id="WP_020937933.1">
    <property type="nucleotide sequence ID" value="NC_021985.1"/>
</dbReference>
<evidence type="ECO:0000256" key="5">
    <source>
        <dbReference type="ARBA" id="ARBA00022967"/>
    </source>
</evidence>
<evidence type="ECO:0000256" key="2">
    <source>
        <dbReference type="ARBA" id="ARBA00022475"/>
    </source>
</evidence>
<dbReference type="InterPro" id="IPR027417">
    <property type="entry name" value="P-loop_NTPase"/>
</dbReference>
<dbReference type="eggNOG" id="COG3842">
    <property type="taxonomic scope" value="Bacteria"/>
</dbReference>
<proteinExistence type="inferred from homology"/>
<evidence type="ECO:0000313" key="11">
    <source>
        <dbReference type="Proteomes" id="UP000015423"/>
    </source>
</evidence>
<keyword evidence="11" id="KW-1185">Reference proteome</keyword>
<comment type="similarity">
    <text evidence="7">Belongs to the ABC transporter superfamily. Spermidine/putrescine importer (TC 3.A.1.11.1) family.</text>
</comment>
<reference evidence="10 11" key="2">
    <citation type="journal article" date="2013" name="J. Biotechnol.">
        <title>Complete genome sequence of the kirromycin producer Streptomyces collinus Tu 365 consisting of a linear chromosome and two linear plasmids.</title>
        <authorList>
            <person name="Ruckert C."/>
            <person name="Szczepanowski R."/>
            <person name="Albersmeier A."/>
            <person name="Goesmann A."/>
            <person name="Iftime D."/>
            <person name="Musiol E.M."/>
            <person name="Blin K."/>
            <person name="Wohlleben W."/>
            <person name="Puhler A."/>
            <person name="Kalinowski J."/>
            <person name="Weber T."/>
        </authorList>
    </citation>
    <scope>NUCLEOTIDE SEQUENCE [LARGE SCALE GENOMIC DNA]</scope>
    <source>
        <strain evidence="11">DSM 40733 / Tue 365</strain>
    </source>
</reference>
<evidence type="ECO:0000256" key="4">
    <source>
        <dbReference type="ARBA" id="ARBA00022840"/>
    </source>
</evidence>
<dbReference type="InterPro" id="IPR003439">
    <property type="entry name" value="ABC_transporter-like_ATP-bd"/>
</dbReference>
<keyword evidence="2 7" id="KW-1003">Cell membrane</keyword>
<gene>
    <name evidence="7" type="primary">potA</name>
    <name evidence="10" type="ORF">B446_03085</name>
</gene>
<dbReference type="InterPro" id="IPR017879">
    <property type="entry name" value="PotA_ATP-bd"/>
</dbReference>
<evidence type="ECO:0000256" key="1">
    <source>
        <dbReference type="ARBA" id="ARBA00022448"/>
    </source>
</evidence>
<reference evidence="11" key="1">
    <citation type="submission" date="2012-10" db="EMBL/GenBank/DDBJ databases">
        <title>The complete genome sequence of Streptomyces collinus Tu 365.</title>
        <authorList>
            <person name="Ruckert C."/>
            <person name="Szczepanowski R."/>
            <person name="Goesmann A."/>
            <person name="Pross E.K."/>
            <person name="Musiol E.M."/>
            <person name="Blin K."/>
            <person name="Wohlleben W."/>
            <person name="Puhler A."/>
            <person name="Weber T."/>
            <person name="Kalinowski J."/>
        </authorList>
    </citation>
    <scope>NUCLEOTIDE SEQUENCE [LARGE SCALE GENOMIC DNA]</scope>
    <source>
        <strain evidence="11">DSM 40733 / Tue 365</strain>
    </source>
</reference>
<dbReference type="PANTHER" id="PTHR42781:SF4">
    <property type="entry name" value="SPERMIDINE_PUTRESCINE IMPORT ATP-BINDING PROTEIN POTA"/>
    <property type="match status" value="1"/>
</dbReference>
<keyword evidence="1 7" id="KW-0813">Transport</keyword>
<keyword evidence="4 7" id="KW-0067">ATP-binding</keyword>
<dbReference type="PANTHER" id="PTHR42781">
    <property type="entry name" value="SPERMIDINE/PUTRESCINE IMPORT ATP-BINDING PROTEIN POTA"/>
    <property type="match status" value="1"/>
</dbReference>
<dbReference type="GO" id="GO:0016887">
    <property type="term" value="F:ATP hydrolysis activity"/>
    <property type="evidence" value="ECO:0007669"/>
    <property type="project" value="InterPro"/>
</dbReference>
<feature type="region of interest" description="Disordered" evidence="8">
    <location>
        <begin position="379"/>
        <end position="398"/>
    </location>
</feature>
<dbReference type="EMBL" id="CP006259">
    <property type="protein sequence ID" value="AGS67449.1"/>
    <property type="molecule type" value="Genomic_DNA"/>
</dbReference>
<comment type="catalytic activity">
    <reaction evidence="7">
        <text>ATP + H2O + polyamine-[polyamine-binding protein]Side 1 = ADP + phosphate + polyamineSide 2 + [polyamine-binding protein]Side 1.</text>
        <dbReference type="EC" id="7.6.2.11"/>
    </reaction>
</comment>
<dbReference type="EC" id="7.6.2.11" evidence="7"/>
<keyword evidence="5 7" id="KW-1278">Translocase</keyword>
<dbReference type="STRING" id="1214242.B446_03085"/>
<dbReference type="CDD" id="cd03300">
    <property type="entry name" value="ABC_PotA_N"/>
    <property type="match status" value="1"/>
</dbReference>
<dbReference type="InterPro" id="IPR003593">
    <property type="entry name" value="AAA+_ATPase"/>
</dbReference>
<dbReference type="GO" id="GO:0043190">
    <property type="term" value="C:ATP-binding cassette (ABC) transporter complex"/>
    <property type="evidence" value="ECO:0007669"/>
    <property type="project" value="InterPro"/>
</dbReference>
<accession>S5UWP4</accession>
<dbReference type="Gene3D" id="2.40.50.100">
    <property type="match status" value="1"/>
</dbReference>
<dbReference type="FunFam" id="3.40.50.300:FF:000042">
    <property type="entry name" value="Maltose/maltodextrin ABC transporter, ATP-binding protein"/>
    <property type="match status" value="1"/>
</dbReference>
<dbReference type="PATRIC" id="fig|1214242.5.peg.636"/>
<dbReference type="InterPro" id="IPR013611">
    <property type="entry name" value="Transp-assoc_OB_typ2"/>
</dbReference>
<evidence type="ECO:0000256" key="8">
    <source>
        <dbReference type="SAM" id="MobiDB-lite"/>
    </source>
</evidence>
<dbReference type="Pfam" id="PF00005">
    <property type="entry name" value="ABC_tran"/>
    <property type="match status" value="1"/>
</dbReference>
<keyword evidence="3 7" id="KW-0547">Nucleotide-binding</keyword>
<dbReference type="KEGG" id="sci:B446_03085"/>
<name>S5UWP4_STRC3</name>
<dbReference type="InterPro" id="IPR005893">
    <property type="entry name" value="PotA-like"/>
</dbReference>
<dbReference type="GO" id="GO:0005524">
    <property type="term" value="F:ATP binding"/>
    <property type="evidence" value="ECO:0007669"/>
    <property type="project" value="UniProtKB-KW"/>
</dbReference>
<dbReference type="InterPro" id="IPR017871">
    <property type="entry name" value="ABC_transporter-like_CS"/>
</dbReference>
<dbReference type="GO" id="GO:0015594">
    <property type="term" value="F:ABC-type putrescine transporter activity"/>
    <property type="evidence" value="ECO:0007669"/>
    <property type="project" value="InterPro"/>
</dbReference>
<comment type="subunit">
    <text evidence="7">The complex is composed of two ATP-binding proteins (PotA), two transmembrane proteins (PotB and PotC) and a solute-binding protein (PotD).</text>
</comment>
<evidence type="ECO:0000259" key="9">
    <source>
        <dbReference type="PROSITE" id="PS50893"/>
    </source>
</evidence>
<keyword evidence="6 7" id="KW-0472">Membrane</keyword>
<dbReference type="InterPro" id="IPR008995">
    <property type="entry name" value="Mo/tungstate-bd_C_term_dom"/>
</dbReference>